<dbReference type="GO" id="GO:0005829">
    <property type="term" value="C:cytosol"/>
    <property type="evidence" value="ECO:0007669"/>
    <property type="project" value="TreeGrafter"/>
</dbReference>
<dbReference type="Gene3D" id="3.90.820.10">
    <property type="entry name" value="Structural Genomics, Unknown Function 30-nov-00 1gh9 Mol_id"/>
    <property type="match status" value="1"/>
</dbReference>
<dbReference type="PANTHER" id="PTHR38444">
    <property type="entry name" value="ENTEROBACTIN BIOSYNTHESIS PROTEIN YBDZ"/>
    <property type="match status" value="1"/>
</dbReference>
<dbReference type="InterPro" id="IPR005153">
    <property type="entry name" value="MbtH-like_dom"/>
</dbReference>
<dbReference type="SMART" id="SM00923">
    <property type="entry name" value="MbtH"/>
    <property type="match status" value="1"/>
</dbReference>
<dbReference type="GO" id="GO:0019290">
    <property type="term" value="P:siderophore biosynthetic process"/>
    <property type="evidence" value="ECO:0007669"/>
    <property type="project" value="TreeGrafter"/>
</dbReference>
<name>A0AA37XDV5_9MICO</name>
<dbReference type="SUPFAM" id="SSF160582">
    <property type="entry name" value="MbtH-like"/>
    <property type="match status" value="1"/>
</dbReference>
<proteinExistence type="predicted"/>
<organism evidence="2 3">
    <name type="scientific">Litorihabitans aurantiacus</name>
    <dbReference type="NCBI Taxonomy" id="1930061"/>
    <lineage>
        <taxon>Bacteria</taxon>
        <taxon>Bacillati</taxon>
        <taxon>Actinomycetota</taxon>
        <taxon>Actinomycetes</taxon>
        <taxon>Micrococcales</taxon>
        <taxon>Beutenbergiaceae</taxon>
        <taxon>Litorihabitans</taxon>
    </lineage>
</organism>
<evidence type="ECO:0000313" key="2">
    <source>
        <dbReference type="EMBL" id="GMA31337.1"/>
    </source>
</evidence>
<dbReference type="AlphaFoldDB" id="A0AA37XDV5"/>
<reference evidence="2" key="2">
    <citation type="submission" date="2023-02" db="EMBL/GenBank/DDBJ databases">
        <authorList>
            <person name="Sun Q."/>
            <person name="Mori K."/>
        </authorList>
    </citation>
    <scope>NUCLEOTIDE SEQUENCE</scope>
    <source>
        <strain evidence="2">NBRC 112290</strain>
    </source>
</reference>
<sequence>MDEDENMTNPFDDADARFRVLVNSVNQHSLWPEFADVPNGWVAVFGPAPREEAVEYVTAHWHDITPVLDRERAAS</sequence>
<dbReference type="EMBL" id="BSUM01000001">
    <property type="protein sequence ID" value="GMA31337.1"/>
    <property type="molecule type" value="Genomic_DNA"/>
</dbReference>
<protein>
    <submittedName>
        <fullName evidence="2">Protein mbtH</fullName>
    </submittedName>
</protein>
<dbReference type="Proteomes" id="UP001157161">
    <property type="component" value="Unassembled WGS sequence"/>
</dbReference>
<gene>
    <name evidence="2" type="ORF">GCM10025875_13290</name>
</gene>
<comment type="caution">
    <text evidence="2">The sequence shown here is derived from an EMBL/GenBank/DDBJ whole genome shotgun (WGS) entry which is preliminary data.</text>
</comment>
<feature type="domain" description="MbtH-like" evidence="1">
    <location>
        <begin position="9"/>
        <end position="59"/>
    </location>
</feature>
<accession>A0AA37XDV5</accession>
<reference evidence="2" key="1">
    <citation type="journal article" date="2014" name="Int. J. Syst. Evol. Microbiol.">
        <title>Complete genome sequence of Corynebacterium casei LMG S-19264T (=DSM 44701T), isolated from a smear-ripened cheese.</title>
        <authorList>
            <consortium name="US DOE Joint Genome Institute (JGI-PGF)"/>
            <person name="Walter F."/>
            <person name="Albersmeier A."/>
            <person name="Kalinowski J."/>
            <person name="Ruckert C."/>
        </authorList>
    </citation>
    <scope>NUCLEOTIDE SEQUENCE</scope>
    <source>
        <strain evidence="2">NBRC 112290</strain>
    </source>
</reference>
<evidence type="ECO:0000313" key="3">
    <source>
        <dbReference type="Proteomes" id="UP001157161"/>
    </source>
</evidence>
<dbReference type="InterPro" id="IPR037407">
    <property type="entry name" value="MLP_fam"/>
</dbReference>
<dbReference type="Pfam" id="PF03621">
    <property type="entry name" value="MbtH"/>
    <property type="match status" value="1"/>
</dbReference>
<dbReference type="PANTHER" id="PTHR38444:SF1">
    <property type="entry name" value="ENTEROBACTIN BIOSYNTHESIS PROTEIN YBDZ"/>
    <property type="match status" value="1"/>
</dbReference>
<dbReference type="InterPro" id="IPR038020">
    <property type="entry name" value="MbtH-like_sf"/>
</dbReference>
<evidence type="ECO:0000259" key="1">
    <source>
        <dbReference type="SMART" id="SM00923"/>
    </source>
</evidence>
<keyword evidence="3" id="KW-1185">Reference proteome</keyword>